<dbReference type="Proteomes" id="UP000215137">
    <property type="component" value="Chromosome"/>
</dbReference>
<evidence type="ECO:0000256" key="1">
    <source>
        <dbReference type="SAM" id="Phobius"/>
    </source>
</evidence>
<evidence type="ECO:0000313" key="3">
    <source>
        <dbReference type="EMBL" id="ASV65860.1"/>
    </source>
</evidence>
<gene>
    <name evidence="3" type="ORF">CKF48_00105</name>
</gene>
<keyword evidence="1" id="KW-1133">Transmembrane helix</keyword>
<organism evidence="3 4">
    <name type="scientific">Cytobacillus kochii</name>
    <dbReference type="NCBI Taxonomy" id="859143"/>
    <lineage>
        <taxon>Bacteria</taxon>
        <taxon>Bacillati</taxon>
        <taxon>Bacillota</taxon>
        <taxon>Bacilli</taxon>
        <taxon>Bacillales</taxon>
        <taxon>Bacillaceae</taxon>
        <taxon>Cytobacillus</taxon>
    </lineage>
</organism>
<dbReference type="EMBL" id="CP022983">
    <property type="protein sequence ID" value="ASV65860.1"/>
    <property type="molecule type" value="Genomic_DNA"/>
</dbReference>
<dbReference type="PROSITE" id="PS51782">
    <property type="entry name" value="LYSM"/>
    <property type="match status" value="1"/>
</dbReference>
<accession>A0A248TCM0</accession>
<dbReference type="AlphaFoldDB" id="A0A248TCM0"/>
<feature type="transmembrane region" description="Helical" evidence="1">
    <location>
        <begin position="6"/>
        <end position="28"/>
    </location>
</feature>
<dbReference type="InterPro" id="IPR036779">
    <property type="entry name" value="LysM_dom_sf"/>
</dbReference>
<proteinExistence type="predicted"/>
<keyword evidence="4" id="KW-1185">Reference proteome</keyword>
<protein>
    <recommendedName>
        <fullName evidence="2">LysM domain-containing protein</fullName>
    </recommendedName>
</protein>
<sequence>MIKQLWNSYSYAIILIAFSFGMVFLLFLNTGNANQEEYVKVEVKQGDSLWKIAEEFKDAHNMSSKDFVAWVEEFNHIHLGKIHPGDTVYLPITNGEIISETNLASVILED</sequence>
<dbReference type="Pfam" id="PF01476">
    <property type="entry name" value="LysM"/>
    <property type="match status" value="1"/>
</dbReference>
<dbReference type="Gene3D" id="3.10.350.10">
    <property type="entry name" value="LysM domain"/>
    <property type="match status" value="1"/>
</dbReference>
<name>A0A248TCM0_9BACI</name>
<evidence type="ECO:0000313" key="4">
    <source>
        <dbReference type="Proteomes" id="UP000215137"/>
    </source>
</evidence>
<evidence type="ECO:0000259" key="2">
    <source>
        <dbReference type="PROSITE" id="PS51782"/>
    </source>
</evidence>
<dbReference type="KEGG" id="bko:CKF48_00105"/>
<feature type="domain" description="LysM" evidence="2">
    <location>
        <begin position="39"/>
        <end position="90"/>
    </location>
</feature>
<dbReference type="RefSeq" id="WP_095369435.1">
    <property type="nucleotide sequence ID" value="NZ_CP022983.1"/>
</dbReference>
<dbReference type="InterPro" id="IPR018392">
    <property type="entry name" value="LysM"/>
</dbReference>
<keyword evidence="1" id="KW-0812">Transmembrane</keyword>
<dbReference type="OrthoDB" id="2679564at2"/>
<keyword evidence="1" id="KW-0472">Membrane</keyword>
<dbReference type="CDD" id="cd00118">
    <property type="entry name" value="LysM"/>
    <property type="match status" value="1"/>
</dbReference>
<reference evidence="3 4" key="1">
    <citation type="submission" date="2017-08" db="EMBL/GenBank/DDBJ databases">
        <title>Complete Genome Sequence of Bacillus kochii Oregon-R-modENCODE STRAIN BDGP4, isolated from Drosophila melanogaster gut.</title>
        <authorList>
            <person name="Wan K.H."/>
            <person name="Yu C."/>
            <person name="Park S."/>
            <person name="Hammonds A.S."/>
            <person name="Booth B.W."/>
            <person name="Celniker S.E."/>
        </authorList>
    </citation>
    <scope>NUCLEOTIDE SEQUENCE [LARGE SCALE GENOMIC DNA]</scope>
    <source>
        <strain evidence="3 4">BDGP4</strain>
    </source>
</reference>